<evidence type="ECO:0000313" key="2">
    <source>
        <dbReference type="EMBL" id="KAJ7353138.1"/>
    </source>
</evidence>
<gene>
    <name evidence="2" type="ORF">DFH08DRAFT_738975</name>
</gene>
<dbReference type="EMBL" id="JARIHO010000011">
    <property type="protein sequence ID" value="KAJ7353138.1"/>
    <property type="molecule type" value="Genomic_DNA"/>
</dbReference>
<evidence type="ECO:0000256" key="1">
    <source>
        <dbReference type="SAM" id="SignalP"/>
    </source>
</evidence>
<dbReference type="AlphaFoldDB" id="A0AAD7AAW2"/>
<organism evidence="2 3">
    <name type="scientific">Mycena albidolilacea</name>
    <dbReference type="NCBI Taxonomy" id="1033008"/>
    <lineage>
        <taxon>Eukaryota</taxon>
        <taxon>Fungi</taxon>
        <taxon>Dikarya</taxon>
        <taxon>Basidiomycota</taxon>
        <taxon>Agaricomycotina</taxon>
        <taxon>Agaricomycetes</taxon>
        <taxon>Agaricomycetidae</taxon>
        <taxon>Agaricales</taxon>
        <taxon>Marasmiineae</taxon>
        <taxon>Mycenaceae</taxon>
        <taxon>Mycena</taxon>
    </lineage>
</organism>
<comment type="caution">
    <text evidence="2">The sequence shown here is derived from an EMBL/GenBank/DDBJ whole genome shotgun (WGS) entry which is preliminary data.</text>
</comment>
<accession>A0AAD7AAW2</accession>
<feature type="signal peptide" evidence="1">
    <location>
        <begin position="1"/>
        <end position="17"/>
    </location>
</feature>
<proteinExistence type="predicted"/>
<name>A0AAD7AAW2_9AGAR</name>
<sequence>MFSTFAVLLATAAAAQAASSSASAAAASSTANPYIPTGISDACSTYLEGLNTDKDLATCTSSIRSATAGFAPGGNLTNASKQQVTDTLSTICASSFTASCPQNLITGKLASFQTACSAELVTAPNTQVKVIYDTFYTLLPFLSALCTKDNNGAWCVPQANSTASSALAPNVATTLGRRGDTTAYLPNADTLGKNNVLFLLLQGTLSKDQLCTDCTAAVLKAYMLFEASTNYAPGLAQSPLLYGQPALYGAVIDANMCGADFLKSEVKAAGSLGQGSSGALPAVRAGGVLALLAAGAGAFLLL</sequence>
<reference evidence="2" key="1">
    <citation type="submission" date="2023-03" db="EMBL/GenBank/DDBJ databases">
        <title>Massive genome expansion in bonnet fungi (Mycena s.s.) driven by repeated elements and novel gene families across ecological guilds.</title>
        <authorList>
            <consortium name="Lawrence Berkeley National Laboratory"/>
            <person name="Harder C.B."/>
            <person name="Miyauchi S."/>
            <person name="Viragh M."/>
            <person name="Kuo A."/>
            <person name="Thoen E."/>
            <person name="Andreopoulos B."/>
            <person name="Lu D."/>
            <person name="Skrede I."/>
            <person name="Drula E."/>
            <person name="Henrissat B."/>
            <person name="Morin E."/>
            <person name="Kohler A."/>
            <person name="Barry K."/>
            <person name="LaButti K."/>
            <person name="Morin E."/>
            <person name="Salamov A."/>
            <person name="Lipzen A."/>
            <person name="Mereny Z."/>
            <person name="Hegedus B."/>
            <person name="Baldrian P."/>
            <person name="Stursova M."/>
            <person name="Weitz H."/>
            <person name="Taylor A."/>
            <person name="Grigoriev I.V."/>
            <person name="Nagy L.G."/>
            <person name="Martin F."/>
            <person name="Kauserud H."/>
        </authorList>
    </citation>
    <scope>NUCLEOTIDE SEQUENCE</scope>
    <source>
        <strain evidence="2">CBHHK002</strain>
    </source>
</reference>
<keyword evidence="1" id="KW-0732">Signal</keyword>
<dbReference type="Proteomes" id="UP001218218">
    <property type="component" value="Unassembled WGS sequence"/>
</dbReference>
<protein>
    <submittedName>
        <fullName evidence="2">Uncharacterized protein</fullName>
    </submittedName>
</protein>
<feature type="chain" id="PRO_5042256818" evidence="1">
    <location>
        <begin position="18"/>
        <end position="302"/>
    </location>
</feature>
<keyword evidence="3" id="KW-1185">Reference proteome</keyword>
<evidence type="ECO:0000313" key="3">
    <source>
        <dbReference type="Proteomes" id="UP001218218"/>
    </source>
</evidence>